<feature type="non-terminal residue" evidence="1">
    <location>
        <position position="137"/>
    </location>
</feature>
<keyword evidence="2" id="KW-1185">Reference proteome</keyword>
<evidence type="ECO:0000313" key="1">
    <source>
        <dbReference type="EMBL" id="CAG8454401.1"/>
    </source>
</evidence>
<comment type="caution">
    <text evidence="1">The sequence shown here is derived from an EMBL/GenBank/DDBJ whole genome shotgun (WGS) entry which is preliminary data.</text>
</comment>
<dbReference type="EMBL" id="CAJVPY010000160">
    <property type="protein sequence ID" value="CAG8454401.1"/>
    <property type="molecule type" value="Genomic_DNA"/>
</dbReference>
<organism evidence="1 2">
    <name type="scientific">Dentiscutata erythropus</name>
    <dbReference type="NCBI Taxonomy" id="1348616"/>
    <lineage>
        <taxon>Eukaryota</taxon>
        <taxon>Fungi</taxon>
        <taxon>Fungi incertae sedis</taxon>
        <taxon>Mucoromycota</taxon>
        <taxon>Glomeromycotina</taxon>
        <taxon>Glomeromycetes</taxon>
        <taxon>Diversisporales</taxon>
        <taxon>Gigasporaceae</taxon>
        <taxon>Dentiscutata</taxon>
    </lineage>
</organism>
<evidence type="ECO:0000313" key="2">
    <source>
        <dbReference type="Proteomes" id="UP000789405"/>
    </source>
</evidence>
<dbReference type="Proteomes" id="UP000789405">
    <property type="component" value="Unassembled WGS sequence"/>
</dbReference>
<reference evidence="1" key="1">
    <citation type="submission" date="2021-06" db="EMBL/GenBank/DDBJ databases">
        <authorList>
            <person name="Kallberg Y."/>
            <person name="Tangrot J."/>
            <person name="Rosling A."/>
        </authorList>
    </citation>
    <scope>NUCLEOTIDE SEQUENCE</scope>
    <source>
        <strain evidence="1">MA453B</strain>
    </source>
</reference>
<gene>
    <name evidence="1" type="ORF">DERYTH_LOCUS688</name>
</gene>
<protein>
    <submittedName>
        <fullName evidence="1">7640_t:CDS:1</fullName>
    </submittedName>
</protein>
<proteinExistence type="predicted"/>
<accession>A0A9N8VIR3</accession>
<dbReference type="AlphaFoldDB" id="A0A9N8VIR3"/>
<name>A0A9N8VIR3_9GLOM</name>
<sequence>KKIRMIIMDNITSINDTKLPLFSIFPLLLDTKNVRDSNADTCESKDEFDVLEEMFEQLITTHGEKSQTADIEELTDLNEPLESEVDKAGTDLTVFIMSSNYKDVRMSPINTRSGGGIIANTNNTAIINGNDGLWDEG</sequence>